<gene>
    <name evidence="1" type="ORF">QTN89_00240</name>
</gene>
<accession>A0ABT7PBG9</accession>
<dbReference type="Gene3D" id="3.30.559.10">
    <property type="entry name" value="Chloramphenicol acetyltransferase-like domain"/>
    <property type="match status" value="1"/>
</dbReference>
<comment type="caution">
    <text evidence="1">The sequence shown here is derived from an EMBL/GenBank/DDBJ whole genome shotgun (WGS) entry which is preliminary data.</text>
</comment>
<dbReference type="InterPro" id="IPR023213">
    <property type="entry name" value="CAT-like_dom_sf"/>
</dbReference>
<proteinExistence type="predicted"/>
<name>A0ABT7PBG9_9BACT</name>
<dbReference type="Gene3D" id="3.30.559.30">
    <property type="entry name" value="Nonribosomal peptide synthetase, condensation domain"/>
    <property type="match status" value="1"/>
</dbReference>
<dbReference type="SUPFAM" id="SSF52777">
    <property type="entry name" value="CoA-dependent acyltransferases"/>
    <property type="match status" value="1"/>
</dbReference>
<dbReference type="Proteomes" id="UP001239462">
    <property type="component" value="Unassembled WGS sequence"/>
</dbReference>
<organism evidence="1 2">
    <name type="scientific">Roseiconus lacunae</name>
    <dbReference type="NCBI Taxonomy" id="2605694"/>
    <lineage>
        <taxon>Bacteria</taxon>
        <taxon>Pseudomonadati</taxon>
        <taxon>Planctomycetota</taxon>
        <taxon>Planctomycetia</taxon>
        <taxon>Pirellulales</taxon>
        <taxon>Pirellulaceae</taxon>
        <taxon>Roseiconus</taxon>
    </lineage>
</organism>
<reference evidence="1 2" key="1">
    <citation type="submission" date="2023-06" db="EMBL/GenBank/DDBJ databases">
        <title>Roseiconus lacunae JC819 isolated from Gulf of Mannar region, Tamil Nadu.</title>
        <authorList>
            <person name="Pk S."/>
            <person name="Ch S."/>
            <person name="Ch V.R."/>
        </authorList>
    </citation>
    <scope>NUCLEOTIDE SEQUENCE [LARGE SCALE GENOMIC DNA]</scope>
    <source>
        <strain evidence="1 2">JC819</strain>
    </source>
</reference>
<keyword evidence="2" id="KW-1185">Reference proteome</keyword>
<protein>
    <recommendedName>
        <fullName evidence="3">Condensation domain-containing protein</fullName>
    </recommendedName>
</protein>
<dbReference type="RefSeq" id="WP_289161535.1">
    <property type="nucleotide sequence ID" value="NZ_JASZZN010000001.1"/>
</dbReference>
<evidence type="ECO:0008006" key="3">
    <source>
        <dbReference type="Google" id="ProtNLM"/>
    </source>
</evidence>
<dbReference type="EMBL" id="JASZZN010000001">
    <property type="protein sequence ID" value="MDM4013837.1"/>
    <property type="molecule type" value="Genomic_DNA"/>
</dbReference>
<evidence type="ECO:0000313" key="1">
    <source>
        <dbReference type="EMBL" id="MDM4013837.1"/>
    </source>
</evidence>
<sequence>MHLATPTAPTYGRTFPLYVPPIDWFFLTDDRPRYTMSFFLDLDFSGQLDRSLFEAAVDEAVQRHPLLFCRVGVEKNDRLCWVLAPELRSPVDWADDSVPIDMGDGYLDLRETTGLRIWVRQSAAGARVSMQFHHAACDGTGAYRFVGDLLGCYMRRLPSCQGDVELSNFDAASLKVRRSKMRSILMHESALKKFRLAASEAFNHIGTRVAPLKPPAKRPETFSLPAMQKQTFSAAQLASLRKAATSQGGTLNDLFLSKMFVAARRWNGSFSGSRKIRLLVPADMRDGDDFEIPACNMTACTFITRSLGEIEDEKRLMELIVKDTLALKNGQPQKDFVNSITTAMEGGLLPWILKASRCLATGVFSNAGDPSRRFTGRLPKRRGKVSCDDFTLEAITGVPPLREQTRSTLSSSIYGRQLTFSLRCDPYLFGTDDTKDLLELFCDQLRPLV</sequence>
<evidence type="ECO:0000313" key="2">
    <source>
        <dbReference type="Proteomes" id="UP001239462"/>
    </source>
</evidence>